<gene>
    <name evidence="1" type="ORF">DPMN_109504</name>
</gene>
<proteinExistence type="predicted"/>
<evidence type="ECO:0000313" key="2">
    <source>
        <dbReference type="Proteomes" id="UP000828390"/>
    </source>
</evidence>
<name>A0A9D4KAX4_DREPO</name>
<reference evidence="1" key="1">
    <citation type="journal article" date="2019" name="bioRxiv">
        <title>The Genome of the Zebra Mussel, Dreissena polymorpha: A Resource for Invasive Species Research.</title>
        <authorList>
            <person name="McCartney M.A."/>
            <person name="Auch B."/>
            <person name="Kono T."/>
            <person name="Mallez S."/>
            <person name="Zhang Y."/>
            <person name="Obille A."/>
            <person name="Becker A."/>
            <person name="Abrahante J.E."/>
            <person name="Garbe J."/>
            <person name="Badalamenti J.P."/>
            <person name="Herman A."/>
            <person name="Mangelson H."/>
            <person name="Liachko I."/>
            <person name="Sullivan S."/>
            <person name="Sone E.D."/>
            <person name="Koren S."/>
            <person name="Silverstein K.A.T."/>
            <person name="Beckman K.B."/>
            <person name="Gohl D.M."/>
        </authorList>
    </citation>
    <scope>NUCLEOTIDE SEQUENCE</scope>
    <source>
        <strain evidence="1">Duluth1</strain>
        <tissue evidence="1">Whole animal</tissue>
    </source>
</reference>
<reference evidence="1" key="2">
    <citation type="submission" date="2020-11" db="EMBL/GenBank/DDBJ databases">
        <authorList>
            <person name="McCartney M.A."/>
            <person name="Auch B."/>
            <person name="Kono T."/>
            <person name="Mallez S."/>
            <person name="Becker A."/>
            <person name="Gohl D.M."/>
            <person name="Silverstein K.A.T."/>
            <person name="Koren S."/>
            <person name="Bechman K.B."/>
            <person name="Herman A."/>
            <person name="Abrahante J.E."/>
            <person name="Garbe J."/>
        </authorList>
    </citation>
    <scope>NUCLEOTIDE SEQUENCE</scope>
    <source>
        <strain evidence="1">Duluth1</strain>
        <tissue evidence="1">Whole animal</tissue>
    </source>
</reference>
<organism evidence="1 2">
    <name type="scientific">Dreissena polymorpha</name>
    <name type="common">Zebra mussel</name>
    <name type="synonym">Mytilus polymorpha</name>
    <dbReference type="NCBI Taxonomy" id="45954"/>
    <lineage>
        <taxon>Eukaryota</taxon>
        <taxon>Metazoa</taxon>
        <taxon>Spiralia</taxon>
        <taxon>Lophotrochozoa</taxon>
        <taxon>Mollusca</taxon>
        <taxon>Bivalvia</taxon>
        <taxon>Autobranchia</taxon>
        <taxon>Heteroconchia</taxon>
        <taxon>Euheterodonta</taxon>
        <taxon>Imparidentia</taxon>
        <taxon>Neoheterodontei</taxon>
        <taxon>Myida</taxon>
        <taxon>Dreissenoidea</taxon>
        <taxon>Dreissenidae</taxon>
        <taxon>Dreissena</taxon>
    </lineage>
</organism>
<comment type="caution">
    <text evidence="1">The sequence shown here is derived from an EMBL/GenBank/DDBJ whole genome shotgun (WGS) entry which is preliminary data.</text>
</comment>
<protein>
    <submittedName>
        <fullName evidence="1">Uncharacterized protein</fullName>
    </submittedName>
</protein>
<dbReference type="EMBL" id="JAIWYP010000004">
    <property type="protein sequence ID" value="KAH3836134.1"/>
    <property type="molecule type" value="Genomic_DNA"/>
</dbReference>
<dbReference type="AlphaFoldDB" id="A0A9D4KAX4"/>
<accession>A0A9D4KAX4</accession>
<keyword evidence="2" id="KW-1185">Reference proteome</keyword>
<dbReference type="Proteomes" id="UP000828390">
    <property type="component" value="Unassembled WGS sequence"/>
</dbReference>
<sequence>MMMNKNDGRSLAKLSQKAYANDETIAGIETFDFQASIKALCRKRNDDWASDILGRIEHAITKAVTINLEHFRTFLKNTDRIVESMRRLPQHNFHEDNISILSTIKPFYEEPTTNEKDSNIILSESNPFHEGSRREHLNVKAASSKLEDGDARAVDPTKVMMSVDKKSARMLDEMNNGEIIKRMSCKFKKKNINKLAARFNKAFAGRFSCASKQDGDARAADQTEVMLSVNGYSLCIQKKAAIMQDIR</sequence>
<evidence type="ECO:0000313" key="1">
    <source>
        <dbReference type="EMBL" id="KAH3836134.1"/>
    </source>
</evidence>